<evidence type="ECO:0000256" key="1">
    <source>
        <dbReference type="SAM" id="MobiDB-lite"/>
    </source>
</evidence>
<sequence>MDQAASPTSPGRSSLSTQFLVVRLQAILLVAGEVMPARQGGSHAENSSKWWIGEIEAPDGEVRRLSDLDPRMPEEEVRAQPVEDLVPYQLDNEHPERMFKSQLITRIPRSENIEADALARLASRNDMEEFNVQKDTVPTQLLWFPDHGVRSQNRAPTIIGSVQPGPNIYPCRHPNSCGFQTTELGPKTGHRLESEVPDQDPTSALVDTPTPVVPRPRSPKTGHRSELEMPDQDPTSALADTPTPEVPRSRSQAPRPGTDQDLKCLSRLYKLPPSISLLTRIGVGSISD</sequence>
<gene>
    <name evidence="3" type="ORF">TIFTF001_028405</name>
</gene>
<comment type="caution">
    <text evidence="3">The sequence shown here is derived from an EMBL/GenBank/DDBJ whole genome shotgun (WGS) entry which is preliminary data.</text>
</comment>
<name>A0AA88DPW9_FICCA</name>
<evidence type="ECO:0000313" key="3">
    <source>
        <dbReference type="EMBL" id="GMN59308.1"/>
    </source>
</evidence>
<feature type="chain" id="PRO_5041646377" evidence="2">
    <location>
        <begin position="33"/>
        <end position="288"/>
    </location>
</feature>
<dbReference type="AlphaFoldDB" id="A0AA88DPW9"/>
<reference evidence="3" key="1">
    <citation type="submission" date="2023-07" db="EMBL/GenBank/DDBJ databases">
        <title>draft genome sequence of fig (Ficus carica).</title>
        <authorList>
            <person name="Takahashi T."/>
            <person name="Nishimura K."/>
        </authorList>
    </citation>
    <scope>NUCLEOTIDE SEQUENCE</scope>
</reference>
<keyword evidence="2" id="KW-0732">Signal</keyword>
<evidence type="ECO:0000313" key="4">
    <source>
        <dbReference type="Proteomes" id="UP001187192"/>
    </source>
</evidence>
<evidence type="ECO:0000256" key="2">
    <source>
        <dbReference type="SAM" id="SignalP"/>
    </source>
</evidence>
<accession>A0AA88DPW9</accession>
<protein>
    <submittedName>
        <fullName evidence="3">Uncharacterized protein</fullName>
    </submittedName>
</protein>
<feature type="region of interest" description="Disordered" evidence="1">
    <location>
        <begin position="179"/>
        <end position="261"/>
    </location>
</feature>
<dbReference type="EMBL" id="BTGU01000086">
    <property type="protein sequence ID" value="GMN59308.1"/>
    <property type="molecule type" value="Genomic_DNA"/>
</dbReference>
<feature type="signal peptide" evidence="2">
    <location>
        <begin position="1"/>
        <end position="32"/>
    </location>
</feature>
<proteinExistence type="predicted"/>
<dbReference type="Proteomes" id="UP001187192">
    <property type="component" value="Unassembled WGS sequence"/>
</dbReference>
<organism evidence="3 4">
    <name type="scientific">Ficus carica</name>
    <name type="common">Common fig</name>
    <dbReference type="NCBI Taxonomy" id="3494"/>
    <lineage>
        <taxon>Eukaryota</taxon>
        <taxon>Viridiplantae</taxon>
        <taxon>Streptophyta</taxon>
        <taxon>Embryophyta</taxon>
        <taxon>Tracheophyta</taxon>
        <taxon>Spermatophyta</taxon>
        <taxon>Magnoliopsida</taxon>
        <taxon>eudicotyledons</taxon>
        <taxon>Gunneridae</taxon>
        <taxon>Pentapetalae</taxon>
        <taxon>rosids</taxon>
        <taxon>fabids</taxon>
        <taxon>Rosales</taxon>
        <taxon>Moraceae</taxon>
        <taxon>Ficeae</taxon>
        <taxon>Ficus</taxon>
    </lineage>
</organism>
<keyword evidence="4" id="KW-1185">Reference proteome</keyword>